<organism evidence="2 3">
    <name type="scientific">Sphingobium terrigena</name>
    <dbReference type="NCBI Taxonomy" id="2304063"/>
    <lineage>
        <taxon>Bacteria</taxon>
        <taxon>Pseudomonadati</taxon>
        <taxon>Pseudomonadota</taxon>
        <taxon>Alphaproteobacteria</taxon>
        <taxon>Sphingomonadales</taxon>
        <taxon>Sphingomonadaceae</taxon>
        <taxon>Sphingobium</taxon>
    </lineage>
</organism>
<protein>
    <submittedName>
        <fullName evidence="2">Uncharacterized protein</fullName>
    </submittedName>
</protein>
<keyword evidence="1" id="KW-1133">Transmembrane helix</keyword>
<dbReference type="Proteomes" id="UP000283469">
    <property type="component" value="Unassembled WGS sequence"/>
</dbReference>
<keyword evidence="1" id="KW-0812">Transmembrane</keyword>
<name>A0A418YPX3_9SPHN</name>
<evidence type="ECO:0000313" key="3">
    <source>
        <dbReference type="Proteomes" id="UP000283469"/>
    </source>
</evidence>
<accession>A0A418YPX3</accession>
<comment type="caution">
    <text evidence="2">The sequence shown here is derived from an EMBL/GenBank/DDBJ whole genome shotgun (WGS) entry which is preliminary data.</text>
</comment>
<reference evidence="2 3" key="1">
    <citation type="submission" date="2018-08" db="EMBL/GenBank/DDBJ databases">
        <title>Sphingobium sp. EO9.</title>
        <authorList>
            <person name="Park Y."/>
            <person name="Kim K.H."/>
            <person name="Jeon C.O."/>
        </authorList>
    </citation>
    <scope>NUCLEOTIDE SEQUENCE [LARGE SCALE GENOMIC DNA]</scope>
    <source>
        <strain evidence="2 3">EO9</strain>
    </source>
</reference>
<feature type="transmembrane region" description="Helical" evidence="1">
    <location>
        <begin position="43"/>
        <end position="66"/>
    </location>
</feature>
<keyword evidence="1" id="KW-0472">Membrane</keyword>
<proteinExistence type="predicted"/>
<keyword evidence="3" id="KW-1185">Reference proteome</keyword>
<feature type="transmembrane region" description="Helical" evidence="1">
    <location>
        <begin position="9"/>
        <end position="31"/>
    </location>
</feature>
<evidence type="ECO:0000313" key="2">
    <source>
        <dbReference type="EMBL" id="RJG53468.1"/>
    </source>
</evidence>
<sequence>MKEAVIAKFVAMIGVLFALAGVFLNVSANLLYGRPFVFSAQCWSIAISVFAVAFGVTAVSLCFYSVRERTRRRR</sequence>
<gene>
    <name evidence="2" type="ORF">D0Z70_15730</name>
</gene>
<evidence type="ECO:0000256" key="1">
    <source>
        <dbReference type="SAM" id="Phobius"/>
    </source>
</evidence>
<dbReference type="EMBL" id="QVRA01000015">
    <property type="protein sequence ID" value="RJG53468.1"/>
    <property type="molecule type" value="Genomic_DNA"/>
</dbReference>
<dbReference type="AlphaFoldDB" id="A0A418YPX3"/>